<protein>
    <submittedName>
        <fullName evidence="2">DUF4148 domain-containing protein</fullName>
    </submittedName>
</protein>
<evidence type="ECO:0000256" key="1">
    <source>
        <dbReference type="SAM" id="SignalP"/>
    </source>
</evidence>
<reference evidence="2" key="1">
    <citation type="submission" date="2020-08" db="EMBL/GenBank/DDBJ databases">
        <title>Ramlibacter sp. GTP1 16S ribosomal RNA gene genome sequencing and assembly.</title>
        <authorList>
            <person name="Kang M."/>
        </authorList>
    </citation>
    <scope>NUCLEOTIDE SEQUENCE</scope>
    <source>
        <strain evidence="2">GTP1</strain>
    </source>
</reference>
<feature type="chain" id="PRO_5037126883" evidence="1">
    <location>
        <begin position="21"/>
        <end position="114"/>
    </location>
</feature>
<dbReference type="AlphaFoldDB" id="A0A923M8Q6"/>
<evidence type="ECO:0000313" key="2">
    <source>
        <dbReference type="EMBL" id="MBC5764936.1"/>
    </source>
</evidence>
<dbReference type="RefSeq" id="WP_187081397.1">
    <property type="nucleotide sequence ID" value="NZ_JACORU010000003.1"/>
</dbReference>
<comment type="caution">
    <text evidence="2">The sequence shown here is derived from an EMBL/GenBank/DDBJ whole genome shotgun (WGS) entry which is preliminary data.</text>
</comment>
<dbReference type="InterPro" id="IPR025421">
    <property type="entry name" value="DUF4148"/>
</dbReference>
<keyword evidence="3" id="KW-1185">Reference proteome</keyword>
<accession>A0A923M8Q6</accession>
<gene>
    <name evidence="2" type="ORF">H8R02_10770</name>
</gene>
<keyword evidence="1" id="KW-0732">Signal</keyword>
<dbReference type="Proteomes" id="UP000596827">
    <property type="component" value="Unassembled WGS sequence"/>
</dbReference>
<proteinExistence type="predicted"/>
<feature type="signal peptide" evidence="1">
    <location>
        <begin position="1"/>
        <end position="20"/>
    </location>
</feature>
<dbReference type="Pfam" id="PF13663">
    <property type="entry name" value="DUF4148"/>
    <property type="match status" value="1"/>
</dbReference>
<evidence type="ECO:0000313" key="3">
    <source>
        <dbReference type="Proteomes" id="UP000596827"/>
    </source>
</evidence>
<dbReference type="EMBL" id="JACORU010000003">
    <property type="protein sequence ID" value="MBC5764936.1"/>
    <property type="molecule type" value="Genomic_DNA"/>
</dbReference>
<sequence length="114" mass="12086">MNRKAIFAVIAAAFAGSAAAQAPEAFKDDFVSTLTRQQVQGDLIAFKKAGVNPWSGTYEPLKYFKSTRSRDDVTAEYIAARAEVAAATAEDSGSSARRPVAIDRAVSDTLAAAR</sequence>
<name>A0A923M8Q6_9BURK</name>
<organism evidence="2 3">
    <name type="scientific">Ramlibacter albus</name>
    <dbReference type="NCBI Taxonomy" id="2079448"/>
    <lineage>
        <taxon>Bacteria</taxon>
        <taxon>Pseudomonadati</taxon>
        <taxon>Pseudomonadota</taxon>
        <taxon>Betaproteobacteria</taxon>
        <taxon>Burkholderiales</taxon>
        <taxon>Comamonadaceae</taxon>
        <taxon>Ramlibacter</taxon>
    </lineage>
</organism>